<feature type="chain" id="PRO_5042239301" description="Amidohydrolase 3 domain-containing protein" evidence="1">
    <location>
        <begin position="20"/>
        <end position="549"/>
    </location>
</feature>
<dbReference type="AlphaFoldDB" id="A0AAD9I3E0"/>
<evidence type="ECO:0000256" key="1">
    <source>
        <dbReference type="SAM" id="SignalP"/>
    </source>
</evidence>
<feature type="domain" description="Amidohydrolase 3" evidence="2">
    <location>
        <begin position="82"/>
        <end position="549"/>
    </location>
</feature>
<organism evidence="3 4">
    <name type="scientific">Phyllachora maydis</name>
    <dbReference type="NCBI Taxonomy" id="1825666"/>
    <lineage>
        <taxon>Eukaryota</taxon>
        <taxon>Fungi</taxon>
        <taxon>Dikarya</taxon>
        <taxon>Ascomycota</taxon>
        <taxon>Pezizomycotina</taxon>
        <taxon>Sordariomycetes</taxon>
        <taxon>Sordariomycetidae</taxon>
        <taxon>Phyllachorales</taxon>
        <taxon>Phyllachoraceae</taxon>
        <taxon>Phyllachora</taxon>
    </lineage>
</organism>
<evidence type="ECO:0000313" key="3">
    <source>
        <dbReference type="EMBL" id="KAK2069547.1"/>
    </source>
</evidence>
<evidence type="ECO:0000313" key="4">
    <source>
        <dbReference type="Proteomes" id="UP001217918"/>
    </source>
</evidence>
<dbReference type="GO" id="GO:0016810">
    <property type="term" value="F:hydrolase activity, acting on carbon-nitrogen (but not peptide) bonds"/>
    <property type="evidence" value="ECO:0007669"/>
    <property type="project" value="InterPro"/>
</dbReference>
<dbReference type="Gene3D" id="3.20.20.140">
    <property type="entry name" value="Metal-dependent hydrolases"/>
    <property type="match status" value="1"/>
</dbReference>
<dbReference type="InterPro" id="IPR013108">
    <property type="entry name" value="Amidohydro_3"/>
</dbReference>
<dbReference type="CDD" id="cd01300">
    <property type="entry name" value="YtcJ_like"/>
    <property type="match status" value="1"/>
</dbReference>
<dbReference type="PANTHER" id="PTHR22642">
    <property type="entry name" value="IMIDAZOLONEPROPIONASE"/>
    <property type="match status" value="1"/>
</dbReference>
<dbReference type="InterPro" id="IPR011059">
    <property type="entry name" value="Metal-dep_hydrolase_composite"/>
</dbReference>
<name>A0AAD9I3E0_9PEZI</name>
<dbReference type="InterPro" id="IPR032466">
    <property type="entry name" value="Metal_Hydrolase"/>
</dbReference>
<gene>
    <name evidence="3" type="ORF">P8C59_004115</name>
</gene>
<dbReference type="Gene3D" id="2.30.40.10">
    <property type="entry name" value="Urease, subunit C, domain 1"/>
    <property type="match status" value="1"/>
</dbReference>
<dbReference type="Gene3D" id="3.10.310.70">
    <property type="match status" value="1"/>
</dbReference>
<dbReference type="Pfam" id="PF07969">
    <property type="entry name" value="Amidohydro_3"/>
    <property type="match status" value="1"/>
</dbReference>
<feature type="signal peptide" evidence="1">
    <location>
        <begin position="1"/>
        <end position="19"/>
    </location>
</feature>
<keyword evidence="4" id="KW-1185">Reference proteome</keyword>
<dbReference type="InterPro" id="IPR033932">
    <property type="entry name" value="YtcJ-like"/>
</dbReference>
<dbReference type="SUPFAM" id="SSF51556">
    <property type="entry name" value="Metallo-dependent hydrolases"/>
    <property type="match status" value="1"/>
</dbReference>
<dbReference type="EMBL" id="JAQQPM010000003">
    <property type="protein sequence ID" value="KAK2069547.1"/>
    <property type="molecule type" value="Genomic_DNA"/>
</dbReference>
<keyword evidence="1" id="KW-0732">Signal</keyword>
<protein>
    <recommendedName>
        <fullName evidence="2">Amidohydrolase 3 domain-containing protein</fullName>
    </recommendedName>
</protein>
<dbReference type="PANTHER" id="PTHR22642:SF2">
    <property type="entry name" value="PROTEIN LONG AFTER FAR-RED 3"/>
    <property type="match status" value="1"/>
</dbReference>
<reference evidence="3" key="1">
    <citation type="journal article" date="2023" name="Mol. Plant Microbe Interact.">
        <title>Elucidating the Obligate Nature and Biological Capacity of an Invasive Fungal Corn Pathogen.</title>
        <authorList>
            <person name="MacCready J.S."/>
            <person name="Roggenkamp E.M."/>
            <person name="Gdanetz K."/>
            <person name="Chilvers M.I."/>
        </authorList>
    </citation>
    <scope>NUCLEOTIDE SEQUENCE</scope>
    <source>
        <strain evidence="3">PM02</strain>
    </source>
</reference>
<accession>A0AAD9I3E0</accession>
<evidence type="ECO:0000259" key="2">
    <source>
        <dbReference type="Pfam" id="PF07969"/>
    </source>
</evidence>
<dbReference type="Proteomes" id="UP001217918">
    <property type="component" value="Unassembled WGS sequence"/>
</dbReference>
<comment type="caution">
    <text evidence="3">The sequence shown here is derived from an EMBL/GenBank/DDBJ whole genome shotgun (WGS) entry which is preliminary data.</text>
</comment>
<sequence>MGMFVTWGIPLTVLASGAAVLLGCQQRPQHLLPAAAEVFCYQGVRTEAAVPSSPNACFTVAHGKFASMAPAEPGAHIRRGWALPGLWDGHGHLLQLGEFLHSVDLFGSHSPDEIRRRLHAYLDAHPDRGGSDKWIRGVGWDQMALGGMPTADMLETDRRLAGLYVMLDRVDLHCTWVSRAVLDLLGDDLPEAVPGRGVFCDKAMDLVLPLWPRPGAEEKKAYLRSAMRDLHAVGLVGVHDAGVFPRDMALLEDMSRTDDWRLRVYAMVECAERNGFCPESARRIYVEGKTGMLSVRSVKLFSDGALGSWGSAMLEPYSDRPGTSGSLLVNASTLTAVAQAWSATGFQVNIHAIGDLATRLSIDAMEAALRQSCSATNSSLADCQAQRRFRIEHSQIVHPVDQQRMHDVGIIPSIQPTHATSDMKYAEARLGKDRTGSEAYRMKSFLDLGPVLGSDFPVEPPNPFEGIYAAVTRKSPRTGQGPPGAEDGWYPAEALGVTEALEGFTQGPAWGAFLEGKAGIIGEGAFADWIVLDEALEAVSTEDIRHIRV</sequence>
<proteinExistence type="predicted"/>